<feature type="non-terminal residue" evidence="1">
    <location>
        <position position="1"/>
    </location>
</feature>
<organism evidence="1 2">
    <name type="scientific">Pristionchus fissidentatus</name>
    <dbReference type="NCBI Taxonomy" id="1538716"/>
    <lineage>
        <taxon>Eukaryota</taxon>
        <taxon>Metazoa</taxon>
        <taxon>Ecdysozoa</taxon>
        <taxon>Nematoda</taxon>
        <taxon>Chromadorea</taxon>
        <taxon>Rhabditida</taxon>
        <taxon>Rhabditina</taxon>
        <taxon>Diplogasteromorpha</taxon>
        <taxon>Diplogasteroidea</taxon>
        <taxon>Neodiplogasteridae</taxon>
        <taxon>Pristionchus</taxon>
    </lineage>
</organism>
<accession>A0AAV5WNB5</accession>
<dbReference type="Pfam" id="PF21033">
    <property type="entry name" value="RMD1-3"/>
    <property type="match status" value="1"/>
</dbReference>
<reference evidence="1" key="1">
    <citation type="submission" date="2023-10" db="EMBL/GenBank/DDBJ databases">
        <title>Genome assembly of Pristionchus species.</title>
        <authorList>
            <person name="Yoshida K."/>
            <person name="Sommer R.J."/>
        </authorList>
    </citation>
    <scope>NUCLEOTIDE SEQUENCE</scope>
    <source>
        <strain evidence="1">RS5133</strain>
    </source>
</reference>
<dbReference type="PANTHER" id="PTHR16056">
    <property type="entry name" value="REGULATOR OF MICROTUBULE DYNAMICS PROTEIN"/>
    <property type="match status" value="1"/>
</dbReference>
<evidence type="ECO:0008006" key="3">
    <source>
        <dbReference type="Google" id="ProtNLM"/>
    </source>
</evidence>
<dbReference type="InterPro" id="IPR049039">
    <property type="entry name" value="RMD1-3_a_helical_rpt"/>
</dbReference>
<evidence type="ECO:0000313" key="1">
    <source>
        <dbReference type="EMBL" id="GMT31768.1"/>
    </source>
</evidence>
<dbReference type="InterPro" id="IPR011990">
    <property type="entry name" value="TPR-like_helical_dom_sf"/>
</dbReference>
<dbReference type="Gene3D" id="1.25.40.10">
    <property type="entry name" value="Tetratricopeptide repeat domain"/>
    <property type="match status" value="1"/>
</dbReference>
<dbReference type="Proteomes" id="UP001432322">
    <property type="component" value="Unassembled WGS sequence"/>
</dbReference>
<dbReference type="GO" id="GO:0005876">
    <property type="term" value="C:spindle microtubule"/>
    <property type="evidence" value="ECO:0007669"/>
    <property type="project" value="TreeGrafter"/>
</dbReference>
<name>A0AAV5WNB5_9BILA</name>
<dbReference type="GO" id="GO:0005739">
    <property type="term" value="C:mitochondrion"/>
    <property type="evidence" value="ECO:0007669"/>
    <property type="project" value="TreeGrafter"/>
</dbReference>
<evidence type="ECO:0000313" key="2">
    <source>
        <dbReference type="Proteomes" id="UP001432322"/>
    </source>
</evidence>
<sequence>QAVMGEIDKIMEETPKKAYDDLKKMYSNGGSNEFEVLWRLAQACQTMARVYDRKNAKRKDLILEGRGYAQAAAAIDETRFTVLKWAAILTGASTDYVGMKERIEQGYKFKKYLDAALAIDAREFSLLHMRGRYAYEVANLSWFERKIATTFFAAPPEATIDEALRDFLAANEARGKWIENILYVARCYIAKNDSNNAVIFLNKTLSISPTNDSERELIEDAKGLIRKHSG</sequence>
<dbReference type="SUPFAM" id="SSF48452">
    <property type="entry name" value="TPR-like"/>
    <property type="match status" value="1"/>
</dbReference>
<comment type="caution">
    <text evidence="1">The sequence shown here is derived from an EMBL/GenBank/DDBJ whole genome shotgun (WGS) entry which is preliminary data.</text>
</comment>
<gene>
    <name evidence="1" type="ORF">PFISCL1PPCAC_23065</name>
</gene>
<proteinExistence type="predicted"/>
<dbReference type="PANTHER" id="PTHR16056:SF20">
    <property type="entry name" value="C2H2-TYPE DOMAIN-CONTAINING PROTEIN-RELATED"/>
    <property type="match status" value="1"/>
</dbReference>
<dbReference type="AlphaFoldDB" id="A0AAV5WNB5"/>
<dbReference type="EMBL" id="BTSY01000006">
    <property type="protein sequence ID" value="GMT31768.1"/>
    <property type="molecule type" value="Genomic_DNA"/>
</dbReference>
<dbReference type="GO" id="GO:0008017">
    <property type="term" value="F:microtubule binding"/>
    <property type="evidence" value="ECO:0007669"/>
    <property type="project" value="TreeGrafter"/>
</dbReference>
<dbReference type="GO" id="GO:0097431">
    <property type="term" value="C:mitotic spindle pole"/>
    <property type="evidence" value="ECO:0007669"/>
    <property type="project" value="TreeGrafter"/>
</dbReference>
<keyword evidence="2" id="KW-1185">Reference proteome</keyword>
<protein>
    <recommendedName>
        <fullName evidence="3">Regulator of microtubule dynamics protein 1</fullName>
    </recommendedName>
</protein>